<evidence type="ECO:0000313" key="1">
    <source>
        <dbReference type="EMBL" id="PRP94834.1"/>
    </source>
</evidence>
<evidence type="ECO:0000313" key="2">
    <source>
        <dbReference type="Proteomes" id="UP000238823"/>
    </source>
</evidence>
<accession>A0A2S9XPP8</accession>
<dbReference type="Gene3D" id="3.40.50.300">
    <property type="entry name" value="P-loop containing nucleotide triphosphate hydrolases"/>
    <property type="match status" value="1"/>
</dbReference>
<name>A0A2S9XPP8_9BACT</name>
<reference evidence="1 2" key="1">
    <citation type="submission" date="2018-03" db="EMBL/GenBank/DDBJ databases">
        <title>Draft Genome Sequences of the Obligatory Marine Myxobacteria Enhygromyxa salina SWB007.</title>
        <authorList>
            <person name="Poehlein A."/>
            <person name="Moghaddam J.A."/>
            <person name="Harms H."/>
            <person name="Alanjari M."/>
            <person name="Koenig G.M."/>
            <person name="Daniel R."/>
            <person name="Schaeberle T.F."/>
        </authorList>
    </citation>
    <scope>NUCLEOTIDE SEQUENCE [LARGE SCALE GENOMIC DNA]</scope>
    <source>
        <strain evidence="1 2">SWB007</strain>
    </source>
</reference>
<dbReference type="EMBL" id="PVNL01000139">
    <property type="protein sequence ID" value="PRP94834.1"/>
    <property type="molecule type" value="Genomic_DNA"/>
</dbReference>
<sequence>MVWDTSLDILASGTDVFLELGLVSAVEREMYYAKARDEDLEPVVYLLDAPRDVRRERVAQRNASAGAHTQIVPMELFERASDAWDPPSEAERKALRMIDV</sequence>
<protein>
    <submittedName>
        <fullName evidence="1">Uncharacterized protein</fullName>
    </submittedName>
</protein>
<dbReference type="InterPro" id="IPR027417">
    <property type="entry name" value="P-loop_NTPase"/>
</dbReference>
<proteinExistence type="predicted"/>
<organism evidence="1 2">
    <name type="scientific">Enhygromyxa salina</name>
    <dbReference type="NCBI Taxonomy" id="215803"/>
    <lineage>
        <taxon>Bacteria</taxon>
        <taxon>Pseudomonadati</taxon>
        <taxon>Myxococcota</taxon>
        <taxon>Polyangia</taxon>
        <taxon>Nannocystales</taxon>
        <taxon>Nannocystaceae</taxon>
        <taxon>Enhygromyxa</taxon>
    </lineage>
</organism>
<dbReference type="Proteomes" id="UP000238823">
    <property type="component" value="Unassembled WGS sequence"/>
</dbReference>
<gene>
    <name evidence="1" type="ORF">ENSA7_76570</name>
</gene>
<comment type="caution">
    <text evidence="1">The sequence shown here is derived from an EMBL/GenBank/DDBJ whole genome shotgun (WGS) entry which is preliminary data.</text>
</comment>
<dbReference type="AlphaFoldDB" id="A0A2S9XPP8"/>
<dbReference type="SUPFAM" id="SSF52540">
    <property type="entry name" value="P-loop containing nucleoside triphosphate hydrolases"/>
    <property type="match status" value="1"/>
</dbReference>